<protein>
    <submittedName>
        <fullName evidence="1">Uncharacterized protein</fullName>
    </submittedName>
</protein>
<name>A0A843X3C9_COLES</name>
<evidence type="ECO:0000313" key="2">
    <source>
        <dbReference type="Proteomes" id="UP000652761"/>
    </source>
</evidence>
<accession>A0A843X3C9</accession>
<keyword evidence="2" id="KW-1185">Reference proteome</keyword>
<dbReference type="Proteomes" id="UP000652761">
    <property type="component" value="Unassembled WGS sequence"/>
</dbReference>
<organism evidence="1 2">
    <name type="scientific">Colocasia esculenta</name>
    <name type="common">Wild taro</name>
    <name type="synonym">Arum esculentum</name>
    <dbReference type="NCBI Taxonomy" id="4460"/>
    <lineage>
        <taxon>Eukaryota</taxon>
        <taxon>Viridiplantae</taxon>
        <taxon>Streptophyta</taxon>
        <taxon>Embryophyta</taxon>
        <taxon>Tracheophyta</taxon>
        <taxon>Spermatophyta</taxon>
        <taxon>Magnoliopsida</taxon>
        <taxon>Liliopsida</taxon>
        <taxon>Araceae</taxon>
        <taxon>Aroideae</taxon>
        <taxon>Colocasieae</taxon>
        <taxon>Colocasia</taxon>
    </lineage>
</organism>
<proteinExistence type="predicted"/>
<sequence>MPCSTLPPPCMCCHLRYSLLPSQQGVLHSQLCLFAAAGTALEDPLRPFLQLLHGECPSMPLGRHHGDRAAGGGRQQAAAVVTVAAANGQWRAAAIVAMVAANDWPPATVGDRQPVVTNNYLSVIISI</sequence>
<comment type="caution">
    <text evidence="1">The sequence shown here is derived from an EMBL/GenBank/DDBJ whole genome shotgun (WGS) entry which is preliminary data.</text>
</comment>
<gene>
    <name evidence="1" type="ORF">Taro_044473</name>
</gene>
<evidence type="ECO:0000313" key="1">
    <source>
        <dbReference type="EMBL" id="MQM11564.1"/>
    </source>
</evidence>
<dbReference type="AlphaFoldDB" id="A0A843X3C9"/>
<reference evidence="1" key="1">
    <citation type="submission" date="2017-07" db="EMBL/GenBank/DDBJ databases">
        <title>Taro Niue Genome Assembly and Annotation.</title>
        <authorList>
            <person name="Atibalentja N."/>
            <person name="Keating K."/>
            <person name="Fields C.J."/>
        </authorList>
    </citation>
    <scope>NUCLEOTIDE SEQUENCE</scope>
    <source>
        <strain evidence="1">Niue_2</strain>
        <tissue evidence="1">Leaf</tissue>
    </source>
</reference>
<dbReference type="EMBL" id="NMUH01005017">
    <property type="protein sequence ID" value="MQM11564.1"/>
    <property type="molecule type" value="Genomic_DNA"/>
</dbReference>